<organism evidence="2 3">
    <name type="scientific">Nocardia colli</name>
    <dbReference type="NCBI Taxonomy" id="2545717"/>
    <lineage>
        <taxon>Bacteria</taxon>
        <taxon>Bacillati</taxon>
        <taxon>Actinomycetota</taxon>
        <taxon>Actinomycetes</taxon>
        <taxon>Mycobacteriales</taxon>
        <taxon>Nocardiaceae</taxon>
        <taxon>Nocardia</taxon>
    </lineage>
</organism>
<accession>A0A5N0EGL3</accession>
<dbReference type="Proteomes" id="UP000323876">
    <property type="component" value="Unassembled WGS sequence"/>
</dbReference>
<feature type="region of interest" description="Disordered" evidence="1">
    <location>
        <begin position="71"/>
        <end position="90"/>
    </location>
</feature>
<dbReference type="OrthoDB" id="4762525at2"/>
<dbReference type="AlphaFoldDB" id="A0A5N0EGL3"/>
<evidence type="ECO:0000313" key="3">
    <source>
        <dbReference type="Proteomes" id="UP000323876"/>
    </source>
</evidence>
<proteinExistence type="predicted"/>
<evidence type="ECO:0000313" key="2">
    <source>
        <dbReference type="EMBL" id="KAA8887374.1"/>
    </source>
</evidence>
<protein>
    <submittedName>
        <fullName evidence="2">Uncharacterized protein</fullName>
    </submittedName>
</protein>
<gene>
    <name evidence="2" type="ORF">F3087_18945</name>
</gene>
<sequence>MKAHTMLVSFQRPLSATELNQFLTDLEQRMLDTGLAHTDARPRHLPEAATAALIVQFTPISTSALATVSDMPRLPETTPHTSTRLKELPR</sequence>
<comment type="caution">
    <text evidence="2">The sequence shown here is derived from an EMBL/GenBank/DDBJ whole genome shotgun (WGS) entry which is preliminary data.</text>
</comment>
<keyword evidence="3" id="KW-1185">Reference proteome</keyword>
<dbReference type="RefSeq" id="WP_150403333.1">
    <property type="nucleotide sequence ID" value="NZ_VXLC01000007.1"/>
</dbReference>
<dbReference type="EMBL" id="VXLC01000007">
    <property type="protein sequence ID" value="KAA8887374.1"/>
    <property type="molecule type" value="Genomic_DNA"/>
</dbReference>
<reference evidence="2 3" key="1">
    <citation type="submission" date="2019-09" db="EMBL/GenBank/DDBJ databases">
        <authorList>
            <person name="Wang X."/>
        </authorList>
    </citation>
    <scope>NUCLEOTIDE SEQUENCE [LARGE SCALE GENOMIC DNA]</scope>
    <source>
        <strain evidence="2 3">CICC 11023</strain>
    </source>
</reference>
<evidence type="ECO:0000256" key="1">
    <source>
        <dbReference type="SAM" id="MobiDB-lite"/>
    </source>
</evidence>
<name>A0A5N0EGL3_9NOCA</name>